<evidence type="ECO:0000256" key="1">
    <source>
        <dbReference type="ARBA" id="ARBA00004141"/>
    </source>
</evidence>
<protein>
    <recommendedName>
        <fullName evidence="8">Amino acid permease/ SLC12A domain-containing protein</fullName>
    </recommendedName>
</protein>
<evidence type="ECO:0000256" key="2">
    <source>
        <dbReference type="ARBA" id="ARBA00006983"/>
    </source>
</evidence>
<proteinExistence type="inferred from homology"/>
<evidence type="ECO:0000256" key="6">
    <source>
        <dbReference type="ARBA" id="ARBA00023136"/>
    </source>
</evidence>
<accession>A0A1E4TY73</accession>
<evidence type="ECO:0000313" key="10">
    <source>
        <dbReference type="Proteomes" id="UP000094236"/>
    </source>
</evidence>
<dbReference type="STRING" id="669874.A0A1E4TY73"/>
<dbReference type="EMBL" id="KV454012">
    <property type="protein sequence ID" value="ODV96695.1"/>
    <property type="molecule type" value="Genomic_DNA"/>
</dbReference>
<dbReference type="Gene3D" id="1.20.1740.10">
    <property type="entry name" value="Amino acid/polyamine transporter I"/>
    <property type="match status" value="1"/>
</dbReference>
<dbReference type="FunFam" id="1.20.1740.10:FF:000001">
    <property type="entry name" value="Amino acid permease"/>
    <property type="match status" value="1"/>
</dbReference>
<dbReference type="Pfam" id="PF00324">
    <property type="entry name" value="AA_permease"/>
    <property type="match status" value="1"/>
</dbReference>
<keyword evidence="5 7" id="KW-1133">Transmembrane helix</keyword>
<dbReference type="InterPro" id="IPR004841">
    <property type="entry name" value="AA-permease/SLC12A_dom"/>
</dbReference>
<evidence type="ECO:0000259" key="8">
    <source>
        <dbReference type="Pfam" id="PF00324"/>
    </source>
</evidence>
<dbReference type="Proteomes" id="UP000094236">
    <property type="component" value="Unassembled WGS sequence"/>
</dbReference>
<evidence type="ECO:0000256" key="4">
    <source>
        <dbReference type="ARBA" id="ARBA00022692"/>
    </source>
</evidence>
<keyword evidence="4 7" id="KW-0812">Transmembrane</keyword>
<gene>
    <name evidence="9" type="ORF">PACTADRAFT_74318</name>
</gene>
<dbReference type="AlphaFoldDB" id="A0A1E4TY73"/>
<feature type="transmembrane region" description="Helical" evidence="7">
    <location>
        <begin position="21"/>
        <end position="43"/>
    </location>
</feature>
<evidence type="ECO:0000256" key="7">
    <source>
        <dbReference type="SAM" id="Phobius"/>
    </source>
</evidence>
<feature type="transmembrane region" description="Helical" evidence="7">
    <location>
        <begin position="357"/>
        <end position="375"/>
    </location>
</feature>
<dbReference type="PANTHER" id="PTHR43341:SF36">
    <property type="entry name" value="PROLINE-SPECIFIC PERMEASE"/>
    <property type="match status" value="1"/>
</dbReference>
<evidence type="ECO:0000256" key="3">
    <source>
        <dbReference type="ARBA" id="ARBA00022448"/>
    </source>
</evidence>
<feature type="transmembrane region" description="Helical" evidence="7">
    <location>
        <begin position="463"/>
        <end position="479"/>
    </location>
</feature>
<dbReference type="InterPro" id="IPR050524">
    <property type="entry name" value="APC_YAT"/>
</dbReference>
<keyword evidence="6 7" id="KW-0472">Membrane</keyword>
<dbReference type="GO" id="GO:0016020">
    <property type="term" value="C:membrane"/>
    <property type="evidence" value="ECO:0007669"/>
    <property type="project" value="UniProtKB-SubCell"/>
</dbReference>
<dbReference type="OrthoDB" id="3900342at2759"/>
<comment type="similarity">
    <text evidence="2">Belongs to the amino acid-polyamine-organocation (APC) superfamily. YAT (TC 2.A.3.10) family.</text>
</comment>
<evidence type="ECO:0000256" key="5">
    <source>
        <dbReference type="ARBA" id="ARBA00022989"/>
    </source>
</evidence>
<feature type="transmembrane region" description="Helical" evidence="7">
    <location>
        <begin position="49"/>
        <end position="66"/>
    </location>
</feature>
<organism evidence="9 10">
    <name type="scientific">Pachysolen tannophilus NRRL Y-2460</name>
    <dbReference type="NCBI Taxonomy" id="669874"/>
    <lineage>
        <taxon>Eukaryota</taxon>
        <taxon>Fungi</taxon>
        <taxon>Dikarya</taxon>
        <taxon>Ascomycota</taxon>
        <taxon>Saccharomycotina</taxon>
        <taxon>Pichiomycetes</taxon>
        <taxon>Pachysolenaceae</taxon>
        <taxon>Pachysolen</taxon>
    </lineage>
</organism>
<comment type="subcellular location">
    <subcellularLocation>
        <location evidence="1">Membrane</location>
        <topology evidence="1">Multi-pass membrane protein</topology>
    </subcellularLocation>
</comment>
<dbReference type="PIRSF" id="PIRSF006060">
    <property type="entry name" value="AA_transporter"/>
    <property type="match status" value="1"/>
</dbReference>
<sequence>MSAALADLKENKTQKGLEQRHIQLLALGGCIGTGLFVGSGSALSTCGPAALLISYMIMSFFVWSVMQQITEMVTWLPLPGRSTMSYLAARYCDDSLSFCVGWNYYYAFSMIAPAEVSAAAFVIQYWSSLNVAVWISIMLVLMLALNFAPVKYFGESEFWIATIKLFAVTGLIIVGIVIFFGGAPKSDGVLGFHYWKHPGAYVEHLADGNTGKFLACWTAIIKSGFSFVLSPELITTAIAESKNPRYSLPKASNRFIYRLMFFYIGGTLTIGVICASNDSRLMSAIDSGSSSAAASPFVIGIQNFGIPVLNHIINACILTSAFSCGNSFIYSSSRILYSMALEGKHAPRFFAKTNRHGVPYIAVIIGGGWISLAYLEVSDSSSVVFTWLSNIATISGFFGWIFSSIIYLRFRKAMIFHGTYDKNPFKANLQPYCAYLTLGFFSILALTNGYAVFIKGNWSTSDFFAAYVTVGFVFVLYFGHKLYTRNWKRWYIPVEEIDVFTGLDEVEAEAASYKRRDPKNIIEKFWFWLV</sequence>
<feature type="transmembrane region" description="Helical" evidence="7">
    <location>
        <begin position="132"/>
        <end position="153"/>
    </location>
</feature>
<feature type="transmembrane region" description="Helical" evidence="7">
    <location>
        <begin position="429"/>
        <end position="451"/>
    </location>
</feature>
<feature type="transmembrane region" description="Helical" evidence="7">
    <location>
        <begin position="255"/>
        <end position="275"/>
    </location>
</feature>
<keyword evidence="3" id="KW-0813">Transport</keyword>
<dbReference type="PANTHER" id="PTHR43341">
    <property type="entry name" value="AMINO ACID PERMEASE"/>
    <property type="match status" value="1"/>
</dbReference>
<feature type="transmembrane region" description="Helical" evidence="7">
    <location>
        <begin position="165"/>
        <end position="183"/>
    </location>
</feature>
<dbReference type="GO" id="GO:0015171">
    <property type="term" value="F:amino acid transmembrane transporter activity"/>
    <property type="evidence" value="ECO:0007669"/>
    <property type="project" value="TreeGrafter"/>
</dbReference>
<feature type="domain" description="Amino acid permease/ SLC12A" evidence="8">
    <location>
        <begin position="21"/>
        <end position="491"/>
    </location>
</feature>
<keyword evidence="10" id="KW-1185">Reference proteome</keyword>
<evidence type="ECO:0000313" key="9">
    <source>
        <dbReference type="EMBL" id="ODV96695.1"/>
    </source>
</evidence>
<name>A0A1E4TY73_PACTA</name>
<reference evidence="10" key="1">
    <citation type="submission" date="2016-05" db="EMBL/GenBank/DDBJ databases">
        <title>Comparative genomics of biotechnologically important yeasts.</title>
        <authorList>
            <consortium name="DOE Joint Genome Institute"/>
            <person name="Riley R."/>
            <person name="Haridas S."/>
            <person name="Wolfe K.H."/>
            <person name="Lopes M.R."/>
            <person name="Hittinger C.T."/>
            <person name="Goker M."/>
            <person name="Salamov A."/>
            <person name="Wisecaver J."/>
            <person name="Long T.M."/>
            <person name="Aerts A.L."/>
            <person name="Barry K."/>
            <person name="Choi C."/>
            <person name="Clum A."/>
            <person name="Coughlan A.Y."/>
            <person name="Deshpande S."/>
            <person name="Douglass A.P."/>
            <person name="Hanson S.J."/>
            <person name="Klenk H.-P."/>
            <person name="Labutti K."/>
            <person name="Lapidus A."/>
            <person name="Lindquist E."/>
            <person name="Lipzen A."/>
            <person name="Meier-Kolthoff J.P."/>
            <person name="Ohm R.A."/>
            <person name="Otillar R.P."/>
            <person name="Pangilinan J."/>
            <person name="Peng Y."/>
            <person name="Rokas A."/>
            <person name="Rosa C.A."/>
            <person name="Scheuner C."/>
            <person name="Sibirny A.A."/>
            <person name="Slot J.C."/>
            <person name="Stielow J.B."/>
            <person name="Sun H."/>
            <person name="Kurtzman C.P."/>
            <person name="Blackwell M."/>
            <person name="Grigoriev I.V."/>
            <person name="Jeffries T.W."/>
        </authorList>
    </citation>
    <scope>NUCLEOTIDE SEQUENCE [LARGE SCALE GENOMIC DNA]</scope>
    <source>
        <strain evidence="10">NRRL Y-2460</strain>
    </source>
</reference>
<feature type="transmembrane region" description="Helical" evidence="7">
    <location>
        <begin position="387"/>
        <end position="408"/>
    </location>
</feature>